<evidence type="ECO:0000313" key="3">
    <source>
        <dbReference type="Proteomes" id="UP000053237"/>
    </source>
</evidence>
<keyword evidence="3" id="KW-1185">Reference proteome</keyword>
<dbReference type="AlphaFoldDB" id="A0A024GLE7"/>
<organism evidence="2 3">
    <name type="scientific">Albugo candida</name>
    <dbReference type="NCBI Taxonomy" id="65357"/>
    <lineage>
        <taxon>Eukaryota</taxon>
        <taxon>Sar</taxon>
        <taxon>Stramenopiles</taxon>
        <taxon>Oomycota</taxon>
        <taxon>Peronosporomycetes</taxon>
        <taxon>Albuginales</taxon>
        <taxon>Albuginaceae</taxon>
        <taxon>Albugo</taxon>
    </lineage>
</organism>
<proteinExistence type="predicted"/>
<comment type="caution">
    <text evidence="2">The sequence shown here is derived from an EMBL/GenBank/DDBJ whole genome shotgun (WGS) entry which is preliminary data.</text>
</comment>
<accession>A0A024GLE7</accession>
<gene>
    <name evidence="2" type="ORF">BN9_085960</name>
</gene>
<dbReference type="EMBL" id="CAIX01000177">
    <property type="protein sequence ID" value="CCI47589.1"/>
    <property type="molecule type" value="Genomic_DNA"/>
</dbReference>
<name>A0A024GLE7_9STRA</name>
<feature type="compositionally biased region" description="Basic and acidic residues" evidence="1">
    <location>
        <begin position="397"/>
        <end position="407"/>
    </location>
</feature>
<evidence type="ECO:0000256" key="1">
    <source>
        <dbReference type="SAM" id="MobiDB-lite"/>
    </source>
</evidence>
<feature type="region of interest" description="Disordered" evidence="1">
    <location>
        <begin position="354"/>
        <end position="415"/>
    </location>
</feature>
<dbReference type="InParanoid" id="A0A024GLE7"/>
<feature type="compositionally biased region" description="Basic and acidic residues" evidence="1">
    <location>
        <begin position="354"/>
        <end position="370"/>
    </location>
</feature>
<sequence length="415" mass="47614">MKPCQLKAFCIGILGVSTKADDKRDGTFMEMRSVLDEQERNMFRLAVVIAPMKSREFYLMAFSMDNSKNADETLNRCLPGTVGNWDPHIDLNLYHWTNDRNQPSADSHVLDVTKSNFFYEPERRDDLTYMANFPVHSIGCWNISSSLKTRLYRETKLKKSREPWSLLDPDEFFRLSAKGVYIIHQDRRQNLLSVSFSMSNAEESDYILESDLVFDKIEYGGILSKNQMVEIRFGDDLVKLPEDLYEEFLRKLQIEGYKISEDRKYKTLIGERSSYLALFQGISIPVKQGICLRTPQNIDSVLDNHPARVALSENGALVLGFAYLLMSKIGIDTRGETKKYNFFCRKEKPNWEGGEKRKELSESFDKDSRAKASNKRQSVSSSTNAAEASSSMNNRASADHDEIKEEYGSMLSDED</sequence>
<reference evidence="2 3" key="1">
    <citation type="submission" date="2012-05" db="EMBL/GenBank/DDBJ databases">
        <title>Recombination and specialization in a pathogen metapopulation.</title>
        <authorList>
            <person name="Gardiner A."/>
            <person name="Kemen E."/>
            <person name="Schultz-Larsen T."/>
            <person name="MacLean D."/>
            <person name="Van Oosterhout C."/>
            <person name="Jones J.D.G."/>
        </authorList>
    </citation>
    <scope>NUCLEOTIDE SEQUENCE [LARGE SCALE GENOMIC DNA]</scope>
    <source>
        <strain evidence="2 3">Ac Nc2</strain>
    </source>
</reference>
<feature type="compositionally biased region" description="Low complexity" evidence="1">
    <location>
        <begin position="378"/>
        <end position="396"/>
    </location>
</feature>
<evidence type="ECO:0000313" key="2">
    <source>
        <dbReference type="EMBL" id="CCI47589.1"/>
    </source>
</evidence>
<dbReference type="Proteomes" id="UP000053237">
    <property type="component" value="Unassembled WGS sequence"/>
</dbReference>
<protein>
    <submittedName>
        <fullName evidence="2">Uncharacterized protein</fullName>
    </submittedName>
</protein>